<evidence type="ECO:0000313" key="7">
    <source>
        <dbReference type="EMBL" id="GLQ76143.1"/>
    </source>
</evidence>
<evidence type="ECO:0000256" key="4">
    <source>
        <dbReference type="ARBA" id="ARBA00023136"/>
    </source>
</evidence>
<dbReference type="GO" id="GO:0005886">
    <property type="term" value="C:plasma membrane"/>
    <property type="evidence" value="ECO:0007669"/>
    <property type="project" value="TreeGrafter"/>
</dbReference>
<feature type="transmembrane region" description="Helical" evidence="6">
    <location>
        <begin position="449"/>
        <end position="473"/>
    </location>
</feature>
<feature type="transmembrane region" description="Helical" evidence="6">
    <location>
        <begin position="228"/>
        <end position="252"/>
    </location>
</feature>
<evidence type="ECO:0000256" key="2">
    <source>
        <dbReference type="ARBA" id="ARBA00022692"/>
    </source>
</evidence>
<protein>
    <submittedName>
        <fullName evidence="7">Citrate transporter</fullName>
    </submittedName>
</protein>
<proteinExistence type="predicted"/>
<keyword evidence="3 6" id="KW-1133">Transmembrane helix</keyword>
<dbReference type="Proteomes" id="UP001156690">
    <property type="component" value="Unassembled WGS sequence"/>
</dbReference>
<evidence type="ECO:0000313" key="8">
    <source>
        <dbReference type="Proteomes" id="UP001156690"/>
    </source>
</evidence>
<dbReference type="PANTHER" id="PTHR10283">
    <property type="entry name" value="SOLUTE CARRIER FAMILY 13 MEMBER"/>
    <property type="match status" value="1"/>
</dbReference>
<feature type="transmembrane region" description="Helical" evidence="6">
    <location>
        <begin position="302"/>
        <end position="319"/>
    </location>
</feature>
<reference evidence="8" key="1">
    <citation type="journal article" date="2019" name="Int. J. Syst. Evol. Microbiol.">
        <title>The Global Catalogue of Microorganisms (GCM) 10K type strain sequencing project: providing services to taxonomists for standard genome sequencing and annotation.</title>
        <authorList>
            <consortium name="The Broad Institute Genomics Platform"/>
            <consortium name="The Broad Institute Genome Sequencing Center for Infectious Disease"/>
            <person name="Wu L."/>
            <person name="Ma J."/>
        </authorList>
    </citation>
    <scope>NUCLEOTIDE SEQUENCE [LARGE SCALE GENOMIC DNA]</scope>
    <source>
        <strain evidence="8">NBRC 15640</strain>
    </source>
</reference>
<feature type="transmembrane region" description="Helical" evidence="6">
    <location>
        <begin position="331"/>
        <end position="352"/>
    </location>
</feature>
<dbReference type="GO" id="GO:0022857">
    <property type="term" value="F:transmembrane transporter activity"/>
    <property type="evidence" value="ECO:0007669"/>
    <property type="project" value="InterPro"/>
</dbReference>
<name>A0AAV5P0N1_9VIBR</name>
<sequence length="479" mass="51125">MSDPISTTIKAPPSPDASPSEKKAKNLRVAAGITLFSVLTGIVVAQFQSTQLASVAALTVFCIGLWATVVVPEYWTALSFFLIAIVFNIAPASVALSGFQSSTFWLLFAGLVLGAAFKHTGLGKRIAHLLASALGTRYNTIIWRIVIFGIALAFIMPSSMGRIALLLPIIMALSEQMGYQSDSKGRIGMITATAFGTWLPAFTILPANAPNMILVGMAENLHGLQLSYWDYLLIHFPVLGALKGVVLVLLILKMFPSDDPKHTTKETVSLPSVTKDEKTLAYIILGCLVMWLTDGIHHISPGWIGLAGAVICLCPFLNLTTKASFQADLNYNSLFFVAGIIGLGAVIAQSGLGETLIAALGDSVQFSPREQLQSIVSLTFISTIVAITTSLPGVPAVMTPIAGDLALSTGLPIATVLMTQVFAFSNILLPYQAPPLVTAIQMGKLPIAAISKLCLVLFFITVVVLLPLDLLWWRLIGLF</sequence>
<accession>A0AAV5P0N1</accession>
<organism evidence="7 8">
    <name type="scientific">Vibrio penaeicida</name>
    <dbReference type="NCBI Taxonomy" id="104609"/>
    <lineage>
        <taxon>Bacteria</taxon>
        <taxon>Pseudomonadati</taxon>
        <taxon>Pseudomonadota</taxon>
        <taxon>Gammaproteobacteria</taxon>
        <taxon>Vibrionales</taxon>
        <taxon>Vibrionaceae</taxon>
        <taxon>Vibrio</taxon>
    </lineage>
</organism>
<evidence type="ECO:0000256" key="6">
    <source>
        <dbReference type="SAM" id="Phobius"/>
    </source>
</evidence>
<evidence type="ECO:0000256" key="1">
    <source>
        <dbReference type="ARBA" id="ARBA00004141"/>
    </source>
</evidence>
<dbReference type="EMBL" id="BSNX01000075">
    <property type="protein sequence ID" value="GLQ76143.1"/>
    <property type="molecule type" value="Genomic_DNA"/>
</dbReference>
<feature type="transmembrane region" description="Helical" evidence="6">
    <location>
        <begin position="141"/>
        <end position="167"/>
    </location>
</feature>
<feature type="transmembrane region" description="Helical" evidence="6">
    <location>
        <begin position="77"/>
        <end position="96"/>
    </location>
</feature>
<keyword evidence="4 6" id="KW-0472">Membrane</keyword>
<dbReference type="InterPro" id="IPR001898">
    <property type="entry name" value="SLC13A/DASS"/>
</dbReference>
<comment type="subcellular location">
    <subcellularLocation>
        <location evidence="1">Membrane</location>
        <topology evidence="1">Multi-pass membrane protein</topology>
    </subcellularLocation>
</comment>
<feature type="transmembrane region" description="Helical" evidence="6">
    <location>
        <begin position="103"/>
        <end position="121"/>
    </location>
</feature>
<comment type="caution">
    <text evidence="7">The sequence shown here is derived from an EMBL/GenBank/DDBJ whole genome shotgun (WGS) entry which is preliminary data.</text>
</comment>
<dbReference type="AlphaFoldDB" id="A0AAV5P0N1"/>
<feature type="transmembrane region" description="Helical" evidence="6">
    <location>
        <begin position="187"/>
        <end position="208"/>
    </location>
</feature>
<feature type="transmembrane region" description="Helical" evidence="6">
    <location>
        <begin position="372"/>
        <end position="393"/>
    </location>
</feature>
<feature type="transmembrane region" description="Helical" evidence="6">
    <location>
        <begin position="52"/>
        <end position="71"/>
    </location>
</feature>
<dbReference type="RefSeq" id="WP_224055738.1">
    <property type="nucleotide sequence ID" value="NZ_AP025145.1"/>
</dbReference>
<dbReference type="Pfam" id="PF00939">
    <property type="entry name" value="Na_sulph_symp"/>
    <property type="match status" value="1"/>
</dbReference>
<evidence type="ECO:0000256" key="5">
    <source>
        <dbReference type="SAM" id="MobiDB-lite"/>
    </source>
</evidence>
<keyword evidence="8" id="KW-1185">Reference proteome</keyword>
<feature type="transmembrane region" description="Helical" evidence="6">
    <location>
        <begin position="27"/>
        <end position="45"/>
    </location>
</feature>
<gene>
    <name evidence="7" type="ORF">GCM10007932_55060</name>
</gene>
<evidence type="ECO:0000256" key="3">
    <source>
        <dbReference type="ARBA" id="ARBA00022989"/>
    </source>
</evidence>
<keyword evidence="2 6" id="KW-0812">Transmembrane</keyword>
<feature type="region of interest" description="Disordered" evidence="5">
    <location>
        <begin position="1"/>
        <end position="21"/>
    </location>
</feature>
<feature type="transmembrane region" description="Helical" evidence="6">
    <location>
        <begin position="405"/>
        <end position="429"/>
    </location>
</feature>